<dbReference type="Proteomes" id="UP000663829">
    <property type="component" value="Unassembled WGS sequence"/>
</dbReference>
<feature type="region of interest" description="Disordered" evidence="1">
    <location>
        <begin position="126"/>
        <end position="146"/>
    </location>
</feature>
<evidence type="ECO:0000256" key="1">
    <source>
        <dbReference type="SAM" id="MobiDB-lite"/>
    </source>
</evidence>
<evidence type="ECO:0000313" key="2">
    <source>
        <dbReference type="EMBL" id="CAF1083599.1"/>
    </source>
</evidence>
<evidence type="ECO:0000313" key="3">
    <source>
        <dbReference type="EMBL" id="CAF3849285.1"/>
    </source>
</evidence>
<feature type="region of interest" description="Disordered" evidence="1">
    <location>
        <begin position="1226"/>
        <end position="1245"/>
    </location>
</feature>
<keyword evidence="4" id="KW-1185">Reference proteome</keyword>
<feature type="region of interest" description="Disordered" evidence="1">
    <location>
        <begin position="234"/>
        <end position="259"/>
    </location>
</feature>
<feature type="compositionally biased region" description="Basic and acidic residues" evidence="1">
    <location>
        <begin position="1226"/>
        <end position="1236"/>
    </location>
</feature>
<feature type="compositionally biased region" description="Pro residues" evidence="1">
    <location>
        <begin position="1118"/>
        <end position="1131"/>
    </location>
</feature>
<dbReference type="EMBL" id="CAJNOQ010005033">
    <property type="protein sequence ID" value="CAF1083599.1"/>
    <property type="molecule type" value="Genomic_DNA"/>
</dbReference>
<feature type="compositionally biased region" description="Polar residues" evidence="1">
    <location>
        <begin position="241"/>
        <end position="253"/>
    </location>
</feature>
<dbReference type="Proteomes" id="UP000681722">
    <property type="component" value="Unassembled WGS sequence"/>
</dbReference>
<organism evidence="2 4">
    <name type="scientific">Didymodactylos carnosus</name>
    <dbReference type="NCBI Taxonomy" id="1234261"/>
    <lineage>
        <taxon>Eukaryota</taxon>
        <taxon>Metazoa</taxon>
        <taxon>Spiralia</taxon>
        <taxon>Gnathifera</taxon>
        <taxon>Rotifera</taxon>
        <taxon>Eurotatoria</taxon>
        <taxon>Bdelloidea</taxon>
        <taxon>Philodinida</taxon>
        <taxon>Philodinidae</taxon>
        <taxon>Didymodactylos</taxon>
    </lineage>
</organism>
<dbReference type="EMBL" id="CAJOBC010005033">
    <property type="protein sequence ID" value="CAF3849285.1"/>
    <property type="molecule type" value="Genomic_DNA"/>
</dbReference>
<comment type="caution">
    <text evidence="2">The sequence shown here is derived from an EMBL/GenBank/DDBJ whole genome shotgun (WGS) entry which is preliminary data.</text>
</comment>
<accession>A0A814MWT9</accession>
<feature type="region of interest" description="Disordered" evidence="1">
    <location>
        <begin position="1056"/>
        <end position="1134"/>
    </location>
</feature>
<evidence type="ECO:0000313" key="4">
    <source>
        <dbReference type="Proteomes" id="UP000663829"/>
    </source>
</evidence>
<name>A0A814MWT9_9BILA</name>
<protein>
    <submittedName>
        <fullName evidence="2">Uncharacterized protein</fullName>
    </submittedName>
</protein>
<gene>
    <name evidence="2" type="ORF">GPM918_LOCUS17893</name>
    <name evidence="3" type="ORF">SRO942_LOCUS17890</name>
</gene>
<sequence>MEQNNDAPKSDDICNEPFVPQVPASNENSNTLVAVYLPQWHPSQSQLPQDRSITHLFEQVYNSILSQWSCYRSELPVEEIKNEHEYIVDEPITPVTQTSTPSLSSIRRRDVDFRSNLNETIRYYSADRSRRASHPLPGNSERSRSYESRLFNTQHASRVQIMDKSRKLTTPVILPTSLITSYENLKSVNNELCNSSFSSACSSESQYYSMSTTAIIQDQTRDLNPLPSTLLQEQLSRDNKNSQSSDKTTQTSFLPVHRKRTINTSSQISRATSFDTIDQSENSDKWIHTTLQNSWNLLKTQQETDDGYSTKKVADVQLVQEEPQKIVKVERNLLTDEVNNWDQPTPPQEKVGFYVSNEKNILFSNFINVNFNNNCENSMNIFDIDDRNEQQTSNIFSVNDEDKSSVMTLTDTSLTSESSSSFAPSLTSIKSATVKNTNNNTEEYFERLTKSIEPSLKKSVLTNNINKNKTSEKLIPPSLFASNSNFSDTNRMECHDLNDDVFTTPIPKQQEKRVSFSPQIIKQSRENYVRSPSLPPTPPPSIYHSNLNSPLFKLCTSTSSSNKNRAELSLPPIIKSEFIGRKSIIIPKNRRPDFVKVLSDNCHCSICLYFDRRQLKTNINLENALYQFLESKDIATTIITYIKSQDYKIQSTNLTFDIDINLLKELRMPKGFLEWFYTIPKFSRALLSLVKNINEFYRHCPLLLSYVFIIEFAIFKPICLLFYYVNWFLKLDMDKRFQLTLGIPSYFKKKPNDDDEESDVSETELFFIKWHWAKVPILFEDYYSNSPTTAYYETDEYHNLKLLFQSHEDNFQNNTDVSKIEFDDLFEDYKILYSIEHVKAYLTNVHSTTITFNEQNNRIPTFIETNDNENNYNYHHQLYDYDERKCLQHNRKPLKLFNCLTHLLENIYGYYHRKTFQIKQYEQMASIVKQSSEYSRRNRKNDNNYDNIRTTHEMKRNHVLKDSSTSPIQLRDNNLDKESVAKNEVTKPYHYFYHNHLPSNDSCSLTRDDEEVQLSKLPPPLIPPVDVNDSVSVKTQPNKKPYLFNSGIFEFHNNNQPNRANITLPNGVDSVKQQQQSQENASSLTVGDGVKNSTSLLFEKLPSSITTNEKDKKTSSLPLPPPPPPPPPPLAPLLLKSQNSKIKQQHNIFETPIRQLNPVVDDNVINYITPQSIVRHSSLSKDKIPYNHDEQMNNMNKDEETKFHTRVSSLTVDERKCSREKSYIIRKKDNTEDDQQRQTYLSPSSSNDDKFIIKHCIYDSSSELSSSESGGVQNFTTEALNECCIINEKIELNMSECTYYFSFPEFSLILLWSQYLSVVFVTEH</sequence>
<reference evidence="2" key="1">
    <citation type="submission" date="2021-02" db="EMBL/GenBank/DDBJ databases">
        <authorList>
            <person name="Nowell W R."/>
        </authorList>
    </citation>
    <scope>NUCLEOTIDE SEQUENCE</scope>
</reference>
<proteinExistence type="predicted"/>
<feature type="compositionally biased region" description="Polar residues" evidence="1">
    <location>
        <begin position="1071"/>
        <end position="1096"/>
    </location>
</feature>